<accession>A0A364XVP9</accession>
<dbReference type="EMBL" id="QMFY01000020">
    <property type="protein sequence ID" value="RAV98217.1"/>
    <property type="molecule type" value="Genomic_DNA"/>
</dbReference>
<keyword evidence="4" id="KW-1185">Reference proteome</keyword>
<dbReference type="GO" id="GO:0008080">
    <property type="term" value="F:N-acetyltransferase activity"/>
    <property type="evidence" value="ECO:0007669"/>
    <property type="project" value="InterPro"/>
</dbReference>
<reference evidence="3 4" key="1">
    <citation type="submission" date="2018-06" db="EMBL/GenBank/DDBJ databases">
        <title>Chryseolinea flavus sp. nov., a member of the phylum Bacteroidetes isolated from soil.</title>
        <authorList>
            <person name="Li Y."/>
            <person name="Wang J."/>
        </authorList>
    </citation>
    <scope>NUCLEOTIDE SEQUENCE [LARGE SCALE GENOMIC DNA]</scope>
    <source>
        <strain evidence="3 4">SDU1-6</strain>
    </source>
</reference>
<dbReference type="Pfam" id="PF00583">
    <property type="entry name" value="Acetyltransf_1"/>
    <property type="match status" value="1"/>
</dbReference>
<dbReference type="Gene3D" id="3.40.630.30">
    <property type="match status" value="1"/>
</dbReference>
<dbReference type="InterPro" id="IPR000182">
    <property type="entry name" value="GNAT_dom"/>
</dbReference>
<protein>
    <submittedName>
        <fullName evidence="3">GNAT family N-acetyltransferase</fullName>
    </submittedName>
</protein>
<dbReference type="CDD" id="cd04301">
    <property type="entry name" value="NAT_SF"/>
    <property type="match status" value="1"/>
</dbReference>
<dbReference type="SUPFAM" id="SSF55729">
    <property type="entry name" value="Acyl-CoA N-acyltransferases (Nat)"/>
    <property type="match status" value="1"/>
</dbReference>
<evidence type="ECO:0000256" key="1">
    <source>
        <dbReference type="ARBA" id="ARBA00022679"/>
    </source>
</evidence>
<dbReference type="PANTHER" id="PTHR13947:SF37">
    <property type="entry name" value="LD18367P"/>
    <property type="match status" value="1"/>
</dbReference>
<dbReference type="PANTHER" id="PTHR13947">
    <property type="entry name" value="GNAT FAMILY N-ACETYLTRANSFERASE"/>
    <property type="match status" value="1"/>
</dbReference>
<evidence type="ECO:0000259" key="2">
    <source>
        <dbReference type="PROSITE" id="PS51186"/>
    </source>
</evidence>
<keyword evidence="1 3" id="KW-0808">Transferase</keyword>
<gene>
    <name evidence="3" type="ORF">DQQ10_24750</name>
</gene>
<dbReference type="PROSITE" id="PS51186">
    <property type="entry name" value="GNAT"/>
    <property type="match status" value="1"/>
</dbReference>
<proteinExistence type="predicted"/>
<sequence length="160" mass="18140">MRSMAFEIITYEKQYRPQFESLNLEWLEGNGLAEQLDRDMLSEPEKYILDPGGELFLVRVNNEIVGSAALLKEHDGIYELAKMCVAPSHRGRGIAQALVEHCMQRAAELKARKVILFSSHKLAAALKLYEKFGFKYVAVEDSPFVTADIKMELDMRGRGS</sequence>
<evidence type="ECO:0000313" key="3">
    <source>
        <dbReference type="EMBL" id="RAV98217.1"/>
    </source>
</evidence>
<dbReference type="InterPro" id="IPR016181">
    <property type="entry name" value="Acyl_CoA_acyltransferase"/>
</dbReference>
<comment type="caution">
    <text evidence="3">The sequence shown here is derived from an EMBL/GenBank/DDBJ whole genome shotgun (WGS) entry which is preliminary data.</text>
</comment>
<dbReference type="InterPro" id="IPR050769">
    <property type="entry name" value="NAT_camello-type"/>
</dbReference>
<organism evidence="3 4">
    <name type="scientific">Pseudochryseolinea flava</name>
    <dbReference type="NCBI Taxonomy" id="2059302"/>
    <lineage>
        <taxon>Bacteria</taxon>
        <taxon>Pseudomonadati</taxon>
        <taxon>Bacteroidota</taxon>
        <taxon>Cytophagia</taxon>
        <taxon>Cytophagales</taxon>
        <taxon>Fulvivirgaceae</taxon>
        <taxon>Pseudochryseolinea</taxon>
    </lineage>
</organism>
<dbReference type="AlphaFoldDB" id="A0A364XVP9"/>
<dbReference type="Proteomes" id="UP000251889">
    <property type="component" value="Unassembled WGS sequence"/>
</dbReference>
<dbReference type="OrthoDB" id="1431064at2"/>
<evidence type="ECO:0000313" key="4">
    <source>
        <dbReference type="Proteomes" id="UP000251889"/>
    </source>
</evidence>
<feature type="domain" description="N-acetyltransferase" evidence="2">
    <location>
        <begin position="6"/>
        <end position="156"/>
    </location>
</feature>
<name>A0A364XVP9_9BACT</name>